<protein>
    <recommendedName>
        <fullName evidence="3">C2 NT-type domain-containing protein</fullName>
    </recommendedName>
</protein>
<feature type="region of interest" description="Disordered" evidence="2">
    <location>
        <begin position="361"/>
        <end position="380"/>
    </location>
</feature>
<evidence type="ECO:0000259" key="3">
    <source>
        <dbReference type="PROSITE" id="PS51840"/>
    </source>
</evidence>
<name>A0A9P0AZR9_BRAAE</name>
<feature type="compositionally biased region" description="Low complexity" evidence="2">
    <location>
        <begin position="547"/>
        <end position="556"/>
    </location>
</feature>
<dbReference type="EMBL" id="OV121134">
    <property type="protein sequence ID" value="CAH0553321.1"/>
    <property type="molecule type" value="Genomic_DNA"/>
</dbReference>
<evidence type="ECO:0000313" key="5">
    <source>
        <dbReference type="Proteomes" id="UP001154078"/>
    </source>
</evidence>
<organism evidence="4 5">
    <name type="scientific">Brassicogethes aeneus</name>
    <name type="common">Rape pollen beetle</name>
    <name type="synonym">Meligethes aeneus</name>
    <dbReference type="NCBI Taxonomy" id="1431903"/>
    <lineage>
        <taxon>Eukaryota</taxon>
        <taxon>Metazoa</taxon>
        <taxon>Ecdysozoa</taxon>
        <taxon>Arthropoda</taxon>
        <taxon>Hexapoda</taxon>
        <taxon>Insecta</taxon>
        <taxon>Pterygota</taxon>
        <taxon>Neoptera</taxon>
        <taxon>Endopterygota</taxon>
        <taxon>Coleoptera</taxon>
        <taxon>Polyphaga</taxon>
        <taxon>Cucujiformia</taxon>
        <taxon>Nitidulidae</taxon>
        <taxon>Meligethinae</taxon>
        <taxon>Brassicogethes</taxon>
    </lineage>
</organism>
<evidence type="ECO:0000256" key="2">
    <source>
        <dbReference type="SAM" id="MobiDB-lite"/>
    </source>
</evidence>
<feature type="region of interest" description="Disordered" evidence="2">
    <location>
        <begin position="241"/>
        <end position="355"/>
    </location>
</feature>
<feature type="compositionally biased region" description="Low complexity" evidence="2">
    <location>
        <begin position="361"/>
        <end position="371"/>
    </location>
</feature>
<feature type="region of interest" description="Disordered" evidence="2">
    <location>
        <begin position="486"/>
        <end position="560"/>
    </location>
</feature>
<feature type="compositionally biased region" description="Polar residues" evidence="2">
    <location>
        <begin position="512"/>
        <end position="535"/>
    </location>
</feature>
<sequence>MTNGRGAGMAAFMTRKKKYKFQVEICLEELLEVPLITAVLFAKLRLVDGGNFQDHSSREEVRDHKVKWGAKFTFPCKMMANASTGVMERCVLRISIRKESGRSFTKLGFVDLNLAEYAGAGMTHRKALLEGYDMRRRQDNSMLQFSIKMNMLQGDILFKVPSSSLKHKQIIENTSTEPGSEEFSGGSLTGSTVSGSSGFGSLPKKRPQLLTSDLVIGQTLTENNVPVTIATDCLDVVNHVPDNEEPALEPGHSRNSSNTSQLSKASGYSSIHSHSRQSSSGDSGHIRAQQRSVRISNVSNPSKFTRTNTYPKRITIPNTIPSVQDEVFSTPQGNISPQFAPSKNGGDLNSSNYHTPKALHSQLSNLSSSSNEHYATPESSFNNKSEYFSPNFNELTKSASANVVIRQTMQPPVNHFLRKSDSAAIVGEKIKKNSKKTFETQKDVLRSKSEFEIPRIHERQSTDKPFSFYFKSDSLFSFLTPRPKRRELCNQSTPTNEGTSFKVPGSPIPKHNLNSLPETRTTSLNSLRSGQSGTDVQPLVVPPVPRNPSSSSLVLSETGSLDRVKPAYERRKKNQANEDGAVSGRVETTRVNPDVLIEEILKNTNLEPNDDTAETSGLKLFIASDGTAALGNPSGVQVFKQVVMDDR</sequence>
<comment type="similarity">
    <text evidence="1">Belongs to the EEIG family.</text>
</comment>
<feature type="compositionally biased region" description="Polar residues" evidence="2">
    <location>
        <begin position="289"/>
        <end position="354"/>
    </location>
</feature>
<gene>
    <name evidence="4" type="ORF">MELIAE_LOCUS5342</name>
</gene>
<feature type="compositionally biased region" description="Polar residues" evidence="2">
    <location>
        <begin position="489"/>
        <end position="499"/>
    </location>
</feature>
<feature type="compositionally biased region" description="Polar residues" evidence="2">
    <location>
        <begin position="253"/>
        <end position="262"/>
    </location>
</feature>
<evidence type="ECO:0000256" key="1">
    <source>
        <dbReference type="ARBA" id="ARBA00034780"/>
    </source>
</evidence>
<dbReference type="PANTHER" id="PTHR21456:SF1">
    <property type="entry name" value="C2 NT-TYPE DOMAIN-CONTAINING PROTEIN"/>
    <property type="match status" value="1"/>
</dbReference>
<dbReference type="PANTHER" id="PTHR21456">
    <property type="entry name" value="FAMILY WITH SEQUENCE SIMILARITY 102"/>
    <property type="match status" value="1"/>
</dbReference>
<dbReference type="InterPro" id="IPR019448">
    <property type="entry name" value="NT-C2"/>
</dbReference>
<accession>A0A9P0AZR9</accession>
<feature type="compositionally biased region" description="Low complexity" evidence="2">
    <location>
        <begin position="263"/>
        <end position="283"/>
    </location>
</feature>
<reference evidence="4" key="1">
    <citation type="submission" date="2021-12" db="EMBL/GenBank/DDBJ databases">
        <authorList>
            <person name="King R."/>
        </authorList>
    </citation>
    <scope>NUCLEOTIDE SEQUENCE</scope>
</reference>
<evidence type="ECO:0000313" key="4">
    <source>
        <dbReference type="EMBL" id="CAH0553321.1"/>
    </source>
</evidence>
<feature type="compositionally biased region" description="Low complexity" evidence="2">
    <location>
        <begin position="183"/>
        <end position="202"/>
    </location>
</feature>
<feature type="region of interest" description="Disordered" evidence="2">
    <location>
        <begin position="173"/>
        <end position="204"/>
    </location>
</feature>
<dbReference type="Pfam" id="PF10358">
    <property type="entry name" value="NT-C2"/>
    <property type="match status" value="1"/>
</dbReference>
<dbReference type="PROSITE" id="PS51840">
    <property type="entry name" value="C2_NT"/>
    <property type="match status" value="1"/>
</dbReference>
<proteinExistence type="inferred from homology"/>
<dbReference type="AlphaFoldDB" id="A0A9P0AZR9"/>
<dbReference type="InterPro" id="IPR039931">
    <property type="entry name" value="EEIG1/2-like"/>
</dbReference>
<keyword evidence="5" id="KW-1185">Reference proteome</keyword>
<feature type="domain" description="C2 NT-type" evidence="3">
    <location>
        <begin position="11"/>
        <end position="151"/>
    </location>
</feature>
<dbReference type="OrthoDB" id="3365224at2759"/>
<dbReference type="Proteomes" id="UP001154078">
    <property type="component" value="Chromosome 3"/>
</dbReference>